<sequence>MKSAIKRVAAGLFAAAFVTAATVVGGTATVQANPVPVAHETCNANPVFGTAAYSQCFGPNVMHRVRVTCWAWWAPWTTYDRHGPHVWGFQQSWTSCDVPFTLRSWHVEAQHR</sequence>
<evidence type="ECO:0000313" key="2">
    <source>
        <dbReference type="EMBL" id="MBB3036691.1"/>
    </source>
</evidence>
<dbReference type="AlphaFoldDB" id="A0A839RL26"/>
<dbReference type="Proteomes" id="UP000567922">
    <property type="component" value="Unassembled WGS sequence"/>
</dbReference>
<evidence type="ECO:0000313" key="3">
    <source>
        <dbReference type="Proteomes" id="UP000567922"/>
    </source>
</evidence>
<protein>
    <recommendedName>
        <fullName evidence="4">Secreted protein</fullName>
    </recommendedName>
</protein>
<feature type="signal peptide" evidence="1">
    <location>
        <begin position="1"/>
        <end position="20"/>
    </location>
</feature>
<dbReference type="EMBL" id="JACHWS010000001">
    <property type="protein sequence ID" value="MBB3036691.1"/>
    <property type="molecule type" value="Genomic_DNA"/>
</dbReference>
<comment type="caution">
    <text evidence="2">The sequence shown here is derived from an EMBL/GenBank/DDBJ whole genome shotgun (WGS) entry which is preliminary data.</text>
</comment>
<dbReference type="RefSeq" id="WP_064440899.1">
    <property type="nucleotide sequence ID" value="NZ_BDDI01000010.1"/>
</dbReference>
<keyword evidence="3" id="KW-1185">Reference proteome</keyword>
<evidence type="ECO:0008006" key="4">
    <source>
        <dbReference type="Google" id="ProtNLM"/>
    </source>
</evidence>
<evidence type="ECO:0000256" key="1">
    <source>
        <dbReference type="SAM" id="SignalP"/>
    </source>
</evidence>
<keyword evidence="1" id="KW-0732">Signal</keyword>
<proteinExistence type="predicted"/>
<feature type="chain" id="PRO_5038402879" description="Secreted protein" evidence="1">
    <location>
        <begin position="21"/>
        <end position="112"/>
    </location>
</feature>
<accession>A0A839RL26</accession>
<organism evidence="2 3">
    <name type="scientific">Hoyosella altamirensis</name>
    <dbReference type="NCBI Taxonomy" id="616997"/>
    <lineage>
        <taxon>Bacteria</taxon>
        <taxon>Bacillati</taxon>
        <taxon>Actinomycetota</taxon>
        <taxon>Actinomycetes</taxon>
        <taxon>Mycobacteriales</taxon>
        <taxon>Hoyosellaceae</taxon>
        <taxon>Hoyosella</taxon>
    </lineage>
</organism>
<gene>
    <name evidence="2" type="ORF">FHU29_001125</name>
</gene>
<name>A0A839RL26_9ACTN</name>
<reference evidence="2 3" key="1">
    <citation type="submission" date="2020-08" db="EMBL/GenBank/DDBJ databases">
        <title>Sequencing the genomes of 1000 actinobacteria strains.</title>
        <authorList>
            <person name="Klenk H.-P."/>
        </authorList>
    </citation>
    <scope>NUCLEOTIDE SEQUENCE [LARGE SCALE GENOMIC DNA]</scope>
    <source>
        <strain evidence="2 3">DSM 45258</strain>
    </source>
</reference>
<dbReference type="OrthoDB" id="4559170at2"/>